<feature type="domain" description="4'-phosphopantetheinyl transferase" evidence="3">
    <location>
        <begin position="141"/>
        <end position="247"/>
    </location>
</feature>
<evidence type="ECO:0000313" key="4">
    <source>
        <dbReference type="EMBL" id="GAA2055058.1"/>
    </source>
</evidence>
<organism evidence="4 5">
    <name type="scientific">Catenulispora yoronensis</name>
    <dbReference type="NCBI Taxonomy" id="450799"/>
    <lineage>
        <taxon>Bacteria</taxon>
        <taxon>Bacillati</taxon>
        <taxon>Actinomycetota</taxon>
        <taxon>Actinomycetes</taxon>
        <taxon>Catenulisporales</taxon>
        <taxon>Catenulisporaceae</taxon>
        <taxon>Catenulispora</taxon>
    </lineage>
</organism>
<reference evidence="4 5" key="1">
    <citation type="journal article" date="2019" name="Int. J. Syst. Evol. Microbiol.">
        <title>The Global Catalogue of Microorganisms (GCM) 10K type strain sequencing project: providing services to taxonomists for standard genome sequencing and annotation.</title>
        <authorList>
            <consortium name="The Broad Institute Genomics Platform"/>
            <consortium name="The Broad Institute Genome Sequencing Center for Infectious Disease"/>
            <person name="Wu L."/>
            <person name="Ma J."/>
        </authorList>
    </citation>
    <scope>NUCLEOTIDE SEQUENCE [LARGE SCALE GENOMIC DNA]</scope>
    <source>
        <strain evidence="4 5">JCM 16014</strain>
    </source>
</reference>
<keyword evidence="5" id="KW-1185">Reference proteome</keyword>
<dbReference type="PANTHER" id="PTHR12215:SF10">
    <property type="entry name" value="L-AMINOADIPATE-SEMIALDEHYDE DEHYDROGENASE-PHOSPHOPANTETHEINYL TRANSFERASE"/>
    <property type="match status" value="1"/>
</dbReference>
<dbReference type="SUPFAM" id="SSF56214">
    <property type="entry name" value="4'-phosphopantetheinyl transferase"/>
    <property type="match status" value="2"/>
</dbReference>
<dbReference type="PANTHER" id="PTHR12215">
    <property type="entry name" value="PHOSPHOPANTETHEINE TRANSFERASE"/>
    <property type="match status" value="1"/>
</dbReference>
<dbReference type="Pfam" id="PF01648">
    <property type="entry name" value="ACPS"/>
    <property type="match status" value="1"/>
</dbReference>
<dbReference type="EMBL" id="BAAAQN010000060">
    <property type="protein sequence ID" value="GAA2055058.1"/>
    <property type="molecule type" value="Genomic_DNA"/>
</dbReference>
<dbReference type="Proteomes" id="UP001500751">
    <property type="component" value="Unassembled WGS sequence"/>
</dbReference>
<sequence>MIARGTAATGALAGRPVEVPGPDGPWDAVLGTLAEHGAVVTYGLLPDWEPKDLPEDRLKALIGHDWERYITFKHAMARSRFVASRLLLKHVAAAVIASRPELIDLAYRPGGRPYLRGCDQIDISLSHTDDMLVVGVTRNGRIGVDVETADRPMLGLGIEAQVCTPHELAMLETIAQARRNGAMVRLWTLKEAYSKAIGQGLRFRFTEFGFRLGDPRARVLRPDGSPGTGDEWRFGTWLVNRQYTISVALCDSGFGQTVDIAAETMLDQALIDALSGAS</sequence>
<protein>
    <recommendedName>
        <fullName evidence="3">4'-phosphopantetheinyl transferase domain-containing protein</fullName>
    </recommendedName>
</protein>
<evidence type="ECO:0000256" key="1">
    <source>
        <dbReference type="ARBA" id="ARBA00010990"/>
    </source>
</evidence>
<gene>
    <name evidence="4" type="ORF">GCM10009839_74420</name>
</gene>
<comment type="caution">
    <text evidence="4">The sequence shown here is derived from an EMBL/GenBank/DDBJ whole genome shotgun (WGS) entry which is preliminary data.</text>
</comment>
<dbReference type="InterPro" id="IPR008278">
    <property type="entry name" value="4-PPantetheinyl_Trfase_dom"/>
</dbReference>
<dbReference type="Gene3D" id="3.90.470.20">
    <property type="entry name" value="4'-phosphopantetheinyl transferase domain"/>
    <property type="match status" value="2"/>
</dbReference>
<evidence type="ECO:0000313" key="5">
    <source>
        <dbReference type="Proteomes" id="UP001500751"/>
    </source>
</evidence>
<name>A0ABN2V8C6_9ACTN</name>
<dbReference type="RefSeq" id="WP_344670406.1">
    <property type="nucleotide sequence ID" value="NZ_BAAAQN010000060.1"/>
</dbReference>
<proteinExistence type="inferred from homology"/>
<comment type="similarity">
    <text evidence="1">Belongs to the P-Pant transferase superfamily. Gsp/Sfp/HetI/AcpT family.</text>
</comment>
<evidence type="ECO:0000256" key="2">
    <source>
        <dbReference type="ARBA" id="ARBA00022679"/>
    </source>
</evidence>
<dbReference type="InterPro" id="IPR037143">
    <property type="entry name" value="4-PPantetheinyl_Trfase_dom_sf"/>
</dbReference>
<dbReference type="InterPro" id="IPR050559">
    <property type="entry name" value="P-Pant_transferase_sf"/>
</dbReference>
<accession>A0ABN2V8C6</accession>
<keyword evidence="2" id="KW-0808">Transferase</keyword>
<evidence type="ECO:0000259" key="3">
    <source>
        <dbReference type="Pfam" id="PF01648"/>
    </source>
</evidence>